<evidence type="ECO:0000313" key="2">
    <source>
        <dbReference type="EMBL" id="THD04834.1"/>
    </source>
</evidence>
<protein>
    <recommendedName>
        <fullName evidence="4">SMODS and SLOG-associating 2TM effector domain-containing protein</fullName>
    </recommendedName>
</protein>
<feature type="transmembrane region" description="Helical" evidence="1">
    <location>
        <begin position="461"/>
        <end position="480"/>
    </location>
</feature>
<keyword evidence="1" id="KW-0812">Transmembrane</keyword>
<proteinExistence type="predicted"/>
<dbReference type="Gene3D" id="3.40.50.450">
    <property type="match status" value="1"/>
</dbReference>
<evidence type="ECO:0000256" key="1">
    <source>
        <dbReference type="SAM" id="Phobius"/>
    </source>
</evidence>
<gene>
    <name evidence="2" type="ORF">B1991_17120</name>
</gene>
<evidence type="ECO:0008006" key="4">
    <source>
        <dbReference type="Google" id="ProtNLM"/>
    </source>
</evidence>
<comment type="caution">
    <text evidence="2">The sequence shown here is derived from an EMBL/GenBank/DDBJ whole genome shotgun (WGS) entry which is preliminary data.</text>
</comment>
<reference evidence="2 3" key="1">
    <citation type="submission" date="2017-02" db="EMBL/GenBank/DDBJ databases">
        <title>Whole genome sequencing of Rhodanobacter lindaniclasticus DSM 17932.</title>
        <authorList>
            <person name="Kumar S."/>
            <person name="Patil P."/>
            <person name="Patil P.B."/>
        </authorList>
    </citation>
    <scope>NUCLEOTIDE SEQUENCE [LARGE SCALE GENOMIC DNA]</scope>
    <source>
        <strain evidence="2 3">DSM 17932</strain>
    </source>
</reference>
<accession>A0A4S3KAG5</accession>
<keyword evidence="3" id="KW-1185">Reference proteome</keyword>
<organism evidence="2 3">
    <name type="scientific">Rhodanobacter lindaniclasticus</name>
    <dbReference type="NCBI Taxonomy" id="75310"/>
    <lineage>
        <taxon>Bacteria</taxon>
        <taxon>Pseudomonadati</taxon>
        <taxon>Pseudomonadota</taxon>
        <taxon>Gammaproteobacteria</taxon>
        <taxon>Lysobacterales</taxon>
        <taxon>Rhodanobacteraceae</taxon>
        <taxon>Rhodanobacter</taxon>
    </lineage>
</organism>
<name>A0A4S3KAG5_9GAMM</name>
<sequence length="577" mass="64244">MEHRPRLLAPASVPLVIGVTSHRNIPAREVDLVRRRVREFLAQLQRDFPALPLVVLSALAEGGDQLVAEEALALGARLIAPLPLPRELYVEDFHHAATRDRFDALAARARVIELPLLPDSTPRGIGSPGPQRDRQYGRAGVFIARHCHLLLAIWDGKASTRLGGTAQVAEFFLSGVMPGLTERRRGGRHHLLGSGDERLVCQIVCSRDNDDGAPLPPLQPGQLLWRTQTEVSLPDVPMPAMFHQTFARMAEFDADCLKYRSEIHGSAGADGSPSDTATLARPEAALFRAADWLAVHFRQRVLLAMRTLYTLAAVMAIAFTIYDNLPDQDDFIYVFLLLFAGGVWVATLARRRGWHRKYLDYRALAEGLRVQGYWRRAGISLTGDPEFAQDSFMQKQDIELGWTRNVMRSAALNRVPGSGNPESELREVISEWVGDGAHGGQVDYFRSKAAQRTRQHRFTEMLGFASLLAGIGISIVLAALAHRLAADTKNTLVVIMGVLSILAAVREAYAFKKADKELIKQYRFMQRIFDEARKALARTTNATEQRVILHALGEAALAEHAEWALMHRQRPLEHGRM</sequence>
<evidence type="ECO:0000313" key="3">
    <source>
        <dbReference type="Proteomes" id="UP000306317"/>
    </source>
</evidence>
<dbReference type="Proteomes" id="UP000306317">
    <property type="component" value="Unassembled WGS sequence"/>
</dbReference>
<keyword evidence="1" id="KW-0472">Membrane</keyword>
<feature type="transmembrane region" description="Helical" evidence="1">
    <location>
        <begin position="492"/>
        <end position="511"/>
    </location>
</feature>
<feature type="transmembrane region" description="Helical" evidence="1">
    <location>
        <begin position="331"/>
        <end position="349"/>
    </location>
</feature>
<dbReference type="AlphaFoldDB" id="A0A4S3KAG5"/>
<keyword evidence="1" id="KW-1133">Transmembrane helix</keyword>
<dbReference type="RefSeq" id="WP_136259910.1">
    <property type="nucleotide sequence ID" value="NZ_MWIO01000070.1"/>
</dbReference>
<feature type="transmembrane region" description="Helical" evidence="1">
    <location>
        <begin position="307"/>
        <end position="325"/>
    </location>
</feature>
<dbReference type="OrthoDB" id="9150973at2"/>
<dbReference type="EMBL" id="MWIO01000070">
    <property type="protein sequence ID" value="THD04834.1"/>
    <property type="molecule type" value="Genomic_DNA"/>
</dbReference>